<evidence type="ECO:0000313" key="2">
    <source>
        <dbReference type="EMBL" id="CAE8630438.1"/>
    </source>
</evidence>
<protein>
    <submittedName>
        <fullName evidence="2">Uncharacterized protein</fullName>
    </submittedName>
</protein>
<reference evidence="2" key="1">
    <citation type="submission" date="2021-02" db="EMBL/GenBank/DDBJ databases">
        <authorList>
            <person name="Dougan E. K."/>
            <person name="Rhodes N."/>
            <person name="Thang M."/>
            <person name="Chan C."/>
        </authorList>
    </citation>
    <scope>NUCLEOTIDE SEQUENCE</scope>
</reference>
<dbReference type="AlphaFoldDB" id="A0A813GYR9"/>
<comment type="caution">
    <text evidence="2">The sequence shown here is derived from an EMBL/GenBank/DDBJ whole genome shotgun (WGS) entry which is preliminary data.</text>
</comment>
<dbReference type="EMBL" id="CAJNNV010029882">
    <property type="protein sequence ID" value="CAE8630438.1"/>
    <property type="molecule type" value="Genomic_DNA"/>
</dbReference>
<evidence type="ECO:0000313" key="3">
    <source>
        <dbReference type="Proteomes" id="UP000654075"/>
    </source>
</evidence>
<sequence>ARWNDSRLQDVQTLEQALNLGSAQRCEFLAQLAQTLIDGISQKMQEAGRMSEFNRALASMRKAVERHRADRVLKKRLKPVVDPTAAAAEKRSKNRRKVAGKKRKLEEMIQRTKGGRGKQKVIQSRSLV</sequence>
<organism evidence="2 3">
    <name type="scientific">Polarella glacialis</name>
    <name type="common">Dinoflagellate</name>
    <dbReference type="NCBI Taxonomy" id="89957"/>
    <lineage>
        <taxon>Eukaryota</taxon>
        <taxon>Sar</taxon>
        <taxon>Alveolata</taxon>
        <taxon>Dinophyceae</taxon>
        <taxon>Suessiales</taxon>
        <taxon>Suessiaceae</taxon>
        <taxon>Polarella</taxon>
    </lineage>
</organism>
<proteinExistence type="predicted"/>
<accession>A0A813GYR9</accession>
<dbReference type="Proteomes" id="UP000654075">
    <property type="component" value="Unassembled WGS sequence"/>
</dbReference>
<feature type="region of interest" description="Disordered" evidence="1">
    <location>
        <begin position="83"/>
        <end position="128"/>
    </location>
</feature>
<feature type="non-terminal residue" evidence="2">
    <location>
        <position position="1"/>
    </location>
</feature>
<gene>
    <name evidence="2" type="ORF">PGLA1383_LOCUS46779</name>
</gene>
<name>A0A813GYR9_POLGL</name>
<evidence type="ECO:0000256" key="1">
    <source>
        <dbReference type="SAM" id="MobiDB-lite"/>
    </source>
</evidence>
<keyword evidence="3" id="KW-1185">Reference proteome</keyword>
<feature type="compositionally biased region" description="Basic residues" evidence="1">
    <location>
        <begin position="92"/>
        <end position="103"/>
    </location>
</feature>